<sequence length="95" mass="10929">MEATSRCLRRRSSSCTMPKEKRKPLYFQPPPPPHLLLQLHVHPDILQQVLQVNKCEAREVSVRFVHIHRTHVPLGAHVLSQEVDWLGSPILDANL</sequence>
<comment type="caution">
    <text evidence="2">The sequence shown here is derived from an EMBL/GenBank/DDBJ whole genome shotgun (WGS) entry which is preliminary data.</text>
</comment>
<name>A0A5B7G2A5_PORTR</name>
<dbReference type="EMBL" id="VSRR010011357">
    <property type="protein sequence ID" value="MPC53062.1"/>
    <property type="molecule type" value="Genomic_DNA"/>
</dbReference>
<evidence type="ECO:0000313" key="2">
    <source>
        <dbReference type="EMBL" id="MPC53062.1"/>
    </source>
</evidence>
<accession>A0A5B7G2A5</accession>
<keyword evidence="3" id="KW-1185">Reference proteome</keyword>
<organism evidence="2 3">
    <name type="scientific">Portunus trituberculatus</name>
    <name type="common">Swimming crab</name>
    <name type="synonym">Neptunus trituberculatus</name>
    <dbReference type="NCBI Taxonomy" id="210409"/>
    <lineage>
        <taxon>Eukaryota</taxon>
        <taxon>Metazoa</taxon>
        <taxon>Ecdysozoa</taxon>
        <taxon>Arthropoda</taxon>
        <taxon>Crustacea</taxon>
        <taxon>Multicrustacea</taxon>
        <taxon>Malacostraca</taxon>
        <taxon>Eumalacostraca</taxon>
        <taxon>Eucarida</taxon>
        <taxon>Decapoda</taxon>
        <taxon>Pleocyemata</taxon>
        <taxon>Brachyura</taxon>
        <taxon>Eubrachyura</taxon>
        <taxon>Portunoidea</taxon>
        <taxon>Portunidae</taxon>
        <taxon>Portuninae</taxon>
        <taxon>Portunus</taxon>
    </lineage>
</organism>
<proteinExistence type="predicted"/>
<gene>
    <name evidence="2" type="ORF">E2C01_046946</name>
</gene>
<dbReference type="Proteomes" id="UP000324222">
    <property type="component" value="Unassembled WGS sequence"/>
</dbReference>
<dbReference type="AlphaFoldDB" id="A0A5B7G2A5"/>
<feature type="region of interest" description="Disordered" evidence="1">
    <location>
        <begin position="1"/>
        <end position="27"/>
    </location>
</feature>
<reference evidence="2 3" key="1">
    <citation type="submission" date="2019-05" db="EMBL/GenBank/DDBJ databases">
        <title>Another draft genome of Portunus trituberculatus and its Hox gene families provides insights of decapod evolution.</title>
        <authorList>
            <person name="Jeong J.-H."/>
            <person name="Song I."/>
            <person name="Kim S."/>
            <person name="Choi T."/>
            <person name="Kim D."/>
            <person name="Ryu S."/>
            <person name="Kim W."/>
        </authorList>
    </citation>
    <scope>NUCLEOTIDE SEQUENCE [LARGE SCALE GENOMIC DNA]</scope>
    <source>
        <tissue evidence="2">Muscle</tissue>
    </source>
</reference>
<protein>
    <submittedName>
        <fullName evidence="2">Uncharacterized protein</fullName>
    </submittedName>
</protein>
<evidence type="ECO:0000313" key="3">
    <source>
        <dbReference type="Proteomes" id="UP000324222"/>
    </source>
</evidence>
<evidence type="ECO:0000256" key="1">
    <source>
        <dbReference type="SAM" id="MobiDB-lite"/>
    </source>
</evidence>